<comment type="caution">
    <text evidence="2">The sequence shown here is derived from an EMBL/GenBank/DDBJ whole genome shotgun (WGS) entry which is preliminary data.</text>
</comment>
<evidence type="ECO:0000313" key="2">
    <source>
        <dbReference type="EMBL" id="KAJ6959614.1"/>
    </source>
</evidence>
<keyword evidence="3" id="KW-1185">Reference proteome</keyword>
<reference evidence="2" key="1">
    <citation type="journal article" date="2023" name="Mol. Ecol. Resour.">
        <title>Chromosome-level genome assembly of a triploid poplar Populus alba 'Berolinensis'.</title>
        <authorList>
            <person name="Chen S."/>
            <person name="Yu Y."/>
            <person name="Wang X."/>
            <person name="Wang S."/>
            <person name="Zhang T."/>
            <person name="Zhou Y."/>
            <person name="He R."/>
            <person name="Meng N."/>
            <person name="Wang Y."/>
            <person name="Liu W."/>
            <person name="Liu Z."/>
            <person name="Liu J."/>
            <person name="Guo Q."/>
            <person name="Huang H."/>
            <person name="Sederoff R.R."/>
            <person name="Wang G."/>
            <person name="Qu G."/>
            <person name="Chen S."/>
        </authorList>
    </citation>
    <scope>NUCLEOTIDE SEQUENCE</scope>
    <source>
        <strain evidence="2">SC-2020</strain>
    </source>
</reference>
<evidence type="ECO:0000313" key="3">
    <source>
        <dbReference type="Proteomes" id="UP001164929"/>
    </source>
</evidence>
<evidence type="ECO:0000256" key="1">
    <source>
        <dbReference type="SAM" id="SignalP"/>
    </source>
</evidence>
<dbReference type="EMBL" id="JAQIZT010000017">
    <property type="protein sequence ID" value="KAJ6959614.1"/>
    <property type="molecule type" value="Genomic_DNA"/>
</dbReference>
<proteinExistence type="predicted"/>
<organism evidence="2 3">
    <name type="scientific">Populus alba x Populus x berolinensis</name>
    <dbReference type="NCBI Taxonomy" id="444605"/>
    <lineage>
        <taxon>Eukaryota</taxon>
        <taxon>Viridiplantae</taxon>
        <taxon>Streptophyta</taxon>
        <taxon>Embryophyta</taxon>
        <taxon>Tracheophyta</taxon>
        <taxon>Spermatophyta</taxon>
        <taxon>Magnoliopsida</taxon>
        <taxon>eudicotyledons</taxon>
        <taxon>Gunneridae</taxon>
        <taxon>Pentapetalae</taxon>
        <taxon>rosids</taxon>
        <taxon>fabids</taxon>
        <taxon>Malpighiales</taxon>
        <taxon>Salicaceae</taxon>
        <taxon>Saliceae</taxon>
        <taxon>Populus</taxon>
    </lineage>
</organism>
<feature type="chain" id="PRO_5042083093" evidence="1">
    <location>
        <begin position="29"/>
        <end position="67"/>
    </location>
</feature>
<dbReference type="Proteomes" id="UP001164929">
    <property type="component" value="Chromosome 17"/>
</dbReference>
<feature type="signal peptide" evidence="1">
    <location>
        <begin position="1"/>
        <end position="28"/>
    </location>
</feature>
<protein>
    <submittedName>
        <fullName evidence="2">Uncharacterized protein</fullName>
    </submittedName>
</protein>
<name>A0AAD6LFF2_9ROSI</name>
<dbReference type="AlphaFoldDB" id="A0AAD6LFF2"/>
<accession>A0AAD6LFF2</accession>
<keyword evidence="1" id="KW-0732">Signal</keyword>
<sequence>MGGSRLFKYNIDIYLFRLLLFIFTSSLGERAINGPNTDLYVPKVTFILCTNQAATPTLGPTSREGKV</sequence>
<gene>
    <name evidence="2" type="ORF">NC653_037846</name>
</gene>